<name>A0ABT9TY46_PAEHA</name>
<feature type="region of interest" description="Disordered" evidence="1">
    <location>
        <begin position="37"/>
        <end position="87"/>
    </location>
</feature>
<keyword evidence="4" id="KW-1185">Reference proteome</keyword>
<dbReference type="RefSeq" id="WP_307203005.1">
    <property type="nucleotide sequence ID" value="NZ_JAUSSU010000003.1"/>
</dbReference>
<dbReference type="Proteomes" id="UP001229346">
    <property type="component" value="Unassembled WGS sequence"/>
</dbReference>
<comment type="caution">
    <text evidence="3">The sequence shown here is derived from an EMBL/GenBank/DDBJ whole genome shotgun (WGS) entry which is preliminary data.</text>
</comment>
<dbReference type="EMBL" id="JAUSSU010000003">
    <property type="protein sequence ID" value="MDQ0112288.1"/>
    <property type="molecule type" value="Genomic_DNA"/>
</dbReference>
<organism evidence="3 4">
    <name type="scientific">Paenibacillus harenae</name>
    <dbReference type="NCBI Taxonomy" id="306543"/>
    <lineage>
        <taxon>Bacteria</taxon>
        <taxon>Bacillati</taxon>
        <taxon>Bacillota</taxon>
        <taxon>Bacilli</taxon>
        <taxon>Bacillales</taxon>
        <taxon>Paenibacillaceae</taxon>
        <taxon>Paenibacillus</taxon>
    </lineage>
</organism>
<evidence type="ECO:0000313" key="4">
    <source>
        <dbReference type="Proteomes" id="UP001229346"/>
    </source>
</evidence>
<dbReference type="Gene3D" id="3.20.20.80">
    <property type="entry name" value="Glycosidases"/>
    <property type="match status" value="1"/>
</dbReference>
<evidence type="ECO:0000256" key="2">
    <source>
        <dbReference type="SAM" id="SignalP"/>
    </source>
</evidence>
<feature type="compositionally biased region" description="Low complexity" evidence="1">
    <location>
        <begin position="70"/>
        <end position="80"/>
    </location>
</feature>
<feature type="signal peptide" evidence="2">
    <location>
        <begin position="1"/>
        <end position="25"/>
    </location>
</feature>
<accession>A0ABT9TY46</accession>
<proteinExistence type="predicted"/>
<keyword evidence="2" id="KW-0732">Signal</keyword>
<dbReference type="InterPro" id="IPR043751">
    <property type="entry name" value="DUF5696"/>
</dbReference>
<gene>
    <name evidence="3" type="ORF">J2T15_001723</name>
</gene>
<evidence type="ECO:0000256" key="1">
    <source>
        <dbReference type="SAM" id="MobiDB-lite"/>
    </source>
</evidence>
<feature type="chain" id="PRO_5047374802" evidence="2">
    <location>
        <begin position="26"/>
        <end position="794"/>
    </location>
</feature>
<feature type="compositionally biased region" description="Acidic residues" evidence="1">
    <location>
        <begin position="58"/>
        <end position="69"/>
    </location>
</feature>
<sequence>MRKQRKWLIMAALLLVVSIFPHFGAAEGDNRVLAEQDAGHADAETSTDSEETAAAGSETEEQLAEESSQEEAPAADTTAAEGEETGEVKLYPVSAVKEIASNENLTMYIDEKTGNIRLVDNKTKKEWLGTPQLPRTTMPNNKKFMDSAAHIKYTEGVDTVQTYLSKEKENKLAIEAIDGGARVTFTYTKEKLEFAMEYRLLADGFEVTIPENSIKETGSARFISIEPLPFWNAAAKTDEGALFLPDGSGALMHYKETHPLYFAGYSEMIYGADPAYLSRTNENIIEEIWRQSPAPKERIALPVFGNYRNGIGSLGIVTKGQYDAKVNGTPSGIRAIDYYRTSTEFVYRWDDIIFIGTSGQIPFFQGEWIKGDRQLRYVLLQDEKADYVGMAQAYGAYLQDEQGVKPAAPSGSGTAVKVKLMGGILRDEVLGDTFISMTTFDEAREIIDAFEQKGIGNLELTFSGWSEDGLYGDQPDHFPVEKKLGGAKNLKELAAYAAGKGVKLYLEANYARAYSESDGMKKSKDAVRGMNREAVESPDYFIGSRWNDDSRMFYWMKPERVIAGHLNKELDDYKKLGISGVHFAYWGDTLYSDLDKKSLLSRDETATAWVRATDAVRETVGGATVDYGFGYMLGHVDSIAGAPLDSSHFIYNDETVPFYQIAVRGLVSYSAGALNLRDDSKNEMLRMVEYGALPSLELTYESTSKLQRTMEDRLWSSEYKLWIELAVQEYESLEPIYAAISGQAIRDHEKLEEEVYRTTYANGTKVIVNYGESAATIEGTTVPAAGYAMQNGGK</sequence>
<dbReference type="Pfam" id="PF18952">
    <property type="entry name" value="DUF5696"/>
    <property type="match status" value="1"/>
</dbReference>
<protein>
    <submittedName>
        <fullName evidence="3">Uncharacterized protein</fullName>
    </submittedName>
</protein>
<evidence type="ECO:0000313" key="3">
    <source>
        <dbReference type="EMBL" id="MDQ0112288.1"/>
    </source>
</evidence>
<reference evidence="3 4" key="1">
    <citation type="submission" date="2023-07" db="EMBL/GenBank/DDBJ databases">
        <title>Sorghum-associated microbial communities from plants grown in Nebraska, USA.</title>
        <authorList>
            <person name="Schachtman D."/>
        </authorList>
    </citation>
    <scope>NUCLEOTIDE SEQUENCE [LARGE SCALE GENOMIC DNA]</scope>
    <source>
        <strain evidence="3 4">CC482</strain>
    </source>
</reference>